<dbReference type="PANTHER" id="PTHR45947:SF3">
    <property type="entry name" value="SULFOQUINOVOSYL TRANSFERASE SQD2"/>
    <property type="match status" value="1"/>
</dbReference>
<evidence type="ECO:0000313" key="4">
    <source>
        <dbReference type="Proteomes" id="UP000320674"/>
    </source>
</evidence>
<accession>A0A552HU69</accession>
<dbReference type="PANTHER" id="PTHR45947">
    <property type="entry name" value="SULFOQUINOVOSYL TRANSFERASE SQD2"/>
    <property type="match status" value="1"/>
</dbReference>
<name>A0A552HU69_MICVR</name>
<dbReference type="Pfam" id="PF00534">
    <property type="entry name" value="Glycos_transf_1"/>
    <property type="match status" value="1"/>
</dbReference>
<dbReference type="Gene3D" id="3.40.50.2000">
    <property type="entry name" value="Glycogen Phosphorylase B"/>
    <property type="match status" value="2"/>
</dbReference>
<sequence length="402" mass="46254">MTIEPKKIKVTYIFTHPIRWVPFELDALYINKTKFEIDYIILNPNDPMIDFLKSQNIPYITTTFSDYSDTPEAVKFAYEHLIQNKTDIVHTHWIAGSFVGMQAAYYAQVPVRVFTREHPSIRYYTRHPLSRHRLIWDCSTNAIAVTKKSRELMIEDGIPEEKITLIPTGFDIREYENVDAERVNRLRAKYLGNHAGPVIGVAARYVRWKGVEYIIEAYQKVLETYPNALLVLSGTGVDRADLAEKMRTARKEDIVAPQYEDILAIAEKLSRLPSDRYVEIPFESDLHALFKLFDVFVHAPIDDINETFGQVYVDAALSRVPSVITFAGSGADFAIHQENAWIVDYQNSEQIAEGILTLLGDLNLRKKLADNAFLSAKQYNIHNHIQQLEGFYLSELQKRLNH</sequence>
<proteinExistence type="predicted"/>
<dbReference type="InterPro" id="IPR001296">
    <property type="entry name" value="Glyco_trans_1"/>
</dbReference>
<keyword evidence="3" id="KW-0808">Transferase</keyword>
<dbReference type="CDD" id="cd03801">
    <property type="entry name" value="GT4_PimA-like"/>
    <property type="match status" value="1"/>
</dbReference>
<gene>
    <name evidence="3" type="ORF">EWV77_09700</name>
</gene>
<dbReference type="InterPro" id="IPR028098">
    <property type="entry name" value="Glyco_trans_4-like_N"/>
</dbReference>
<comment type="caution">
    <text evidence="3">The sequence shown here is derived from an EMBL/GenBank/DDBJ whole genome shotgun (WGS) entry which is preliminary data.</text>
</comment>
<reference evidence="3 4" key="1">
    <citation type="submission" date="2019-01" db="EMBL/GenBank/DDBJ databases">
        <title>Coherence of Microcystis species and biogeography revealed through population genomics.</title>
        <authorList>
            <person name="Perez-Carrascal O.M."/>
            <person name="Terrat Y."/>
            <person name="Giani A."/>
            <person name="Fortin N."/>
            <person name="Tromas N."/>
            <person name="Shapiro B.J."/>
        </authorList>
    </citation>
    <scope>NUCLEOTIDE SEQUENCE [LARGE SCALE GENOMIC DNA]</scope>
    <source>
        <strain evidence="3">Mv_BB_P_19951000_S68D</strain>
    </source>
</reference>
<dbReference type="AlphaFoldDB" id="A0A552HU69"/>
<protein>
    <submittedName>
        <fullName evidence="3">Glycosyltransferase</fullName>
    </submittedName>
</protein>
<dbReference type="InterPro" id="IPR050194">
    <property type="entry name" value="Glycosyltransferase_grp1"/>
</dbReference>
<dbReference type="SUPFAM" id="SSF53756">
    <property type="entry name" value="UDP-Glycosyltransferase/glycogen phosphorylase"/>
    <property type="match status" value="1"/>
</dbReference>
<evidence type="ECO:0000259" key="2">
    <source>
        <dbReference type="Pfam" id="PF13439"/>
    </source>
</evidence>
<dbReference type="Pfam" id="PF13439">
    <property type="entry name" value="Glyco_transf_4"/>
    <property type="match status" value="1"/>
</dbReference>
<dbReference type="EMBL" id="SFAZ01000143">
    <property type="protein sequence ID" value="TRU74738.1"/>
    <property type="molecule type" value="Genomic_DNA"/>
</dbReference>
<organism evidence="3 4">
    <name type="scientific">Microcystis viridis Mv_BB_P_19951000_S68D</name>
    <dbReference type="NCBI Taxonomy" id="2486270"/>
    <lineage>
        <taxon>Bacteria</taxon>
        <taxon>Bacillati</taxon>
        <taxon>Cyanobacteriota</taxon>
        <taxon>Cyanophyceae</taxon>
        <taxon>Oscillatoriophycideae</taxon>
        <taxon>Chroococcales</taxon>
        <taxon>Microcystaceae</taxon>
        <taxon>Microcystis</taxon>
    </lineage>
</organism>
<evidence type="ECO:0000313" key="3">
    <source>
        <dbReference type="EMBL" id="TRU74738.1"/>
    </source>
</evidence>
<evidence type="ECO:0000259" key="1">
    <source>
        <dbReference type="Pfam" id="PF00534"/>
    </source>
</evidence>
<dbReference type="GO" id="GO:0016758">
    <property type="term" value="F:hexosyltransferase activity"/>
    <property type="evidence" value="ECO:0007669"/>
    <property type="project" value="TreeGrafter"/>
</dbReference>
<feature type="domain" description="Glycosyltransferase subfamily 4-like N-terminal" evidence="2">
    <location>
        <begin position="63"/>
        <end position="172"/>
    </location>
</feature>
<feature type="domain" description="Glycosyl transferase family 1" evidence="1">
    <location>
        <begin position="186"/>
        <end position="372"/>
    </location>
</feature>
<dbReference type="Proteomes" id="UP000320674">
    <property type="component" value="Unassembled WGS sequence"/>
</dbReference>